<evidence type="ECO:0000313" key="14">
    <source>
        <dbReference type="Proteomes" id="UP000097892"/>
    </source>
</evidence>
<dbReference type="GO" id="GO:0044423">
    <property type="term" value="C:virion component"/>
    <property type="evidence" value="ECO:0007669"/>
    <property type="project" value="UniProtKB-KW"/>
</dbReference>
<evidence type="ECO:0000256" key="6">
    <source>
        <dbReference type="ARBA" id="ARBA00019508"/>
    </source>
</evidence>
<evidence type="ECO:0000256" key="12">
    <source>
        <dbReference type="ARBA" id="ARBA00023288"/>
    </source>
</evidence>
<keyword evidence="10" id="KW-0564">Palmitate</keyword>
<comment type="subcellular location">
    <subcellularLocation>
        <location evidence="2">Host Golgi apparatus</location>
    </subcellularLocation>
    <subcellularLocation>
        <location evidence="3">Host cytoplasm</location>
    </subcellularLocation>
    <subcellularLocation>
        <location evidence="4">Virion</location>
    </subcellularLocation>
</comment>
<organism evidence="13 14">
    <name type="scientific">Saimiriine betaherpesvirus 4</name>
    <dbReference type="NCBI Taxonomy" id="1535247"/>
    <lineage>
        <taxon>Viruses</taxon>
        <taxon>Duplodnaviria</taxon>
        <taxon>Heunggongvirae</taxon>
        <taxon>Peploviricota</taxon>
        <taxon>Herviviricetes</taxon>
        <taxon>Herpesvirales</taxon>
        <taxon>Orthoherpesviridae</taxon>
        <taxon>Betaherpesvirinae</taxon>
        <taxon>Cytomegalovirus</taxon>
        <taxon>Cytomegalovirus saimiriinebeta4</taxon>
    </lineage>
</organism>
<keyword evidence="14" id="KW-1185">Reference proteome</keyword>
<dbReference type="RefSeq" id="YP_004940233.1">
    <property type="nucleotide sequence ID" value="NC_016448.1"/>
</dbReference>
<evidence type="ECO:0000256" key="2">
    <source>
        <dbReference type="ARBA" id="ARBA00004136"/>
    </source>
</evidence>
<keyword evidence="11" id="KW-1035">Host cytoplasm</keyword>
<dbReference type="GeneID" id="11467423"/>
<accession>G8XSX5</accession>
<keyword evidence="12" id="KW-0449">Lipoprotein</keyword>
<evidence type="ECO:0000256" key="4">
    <source>
        <dbReference type="ARBA" id="ARBA00004328"/>
    </source>
</evidence>
<comment type="function">
    <text evidence="1">Plays several roles during the time course of infection, including egress of virus particles from the perinuclear space and secondary envelopment of cytoplasmic capsids that bud into specific trans-Golgi network (TGN)-derived membranes.</text>
</comment>
<dbReference type="Proteomes" id="UP000097892">
    <property type="component" value="Segment"/>
</dbReference>
<sequence>MECFRRFCQILWCARKVDPRADYVLLKPSEDVELQELQEFLQQHFDQLGVTNGDMSNYARDKSVVEHLLKLMPIYKQCQTKCTFLKSYLSEHCRPHMRPSAEVECRKSQRIMEALDVVILKLIIGEFTMSEDESLEMLLDKFSADQATLCEVQKVMGLVDMDREKSSSMLTTSSEVAEIDLGTVDDAVVSMIKNSPEVPLQPLMEVKVKKKEKTLLAVPGS</sequence>
<evidence type="ECO:0000256" key="7">
    <source>
        <dbReference type="ARBA" id="ARBA00022553"/>
    </source>
</evidence>
<dbReference type="EMBL" id="FJ483967">
    <property type="protein sequence ID" value="AEV80921.1"/>
    <property type="molecule type" value="Genomic_DNA"/>
</dbReference>
<proteinExistence type="inferred from homology"/>
<protein>
    <recommendedName>
        <fullName evidence="6">Tegument protein UL51 homolog</fullName>
    </recommendedName>
</protein>
<name>G8XSX5_9BETA</name>
<evidence type="ECO:0000256" key="8">
    <source>
        <dbReference type="ARBA" id="ARBA00022812"/>
    </source>
</evidence>
<evidence type="ECO:0000256" key="5">
    <source>
        <dbReference type="ARBA" id="ARBA00006551"/>
    </source>
</evidence>
<keyword evidence="7" id="KW-0597">Phosphoprotein</keyword>
<evidence type="ECO:0000313" key="13">
    <source>
        <dbReference type="EMBL" id="AEV80921.1"/>
    </source>
</evidence>
<keyword evidence="8" id="KW-1040">Host Golgi apparatus</keyword>
<evidence type="ECO:0000256" key="1">
    <source>
        <dbReference type="ARBA" id="ARBA00001991"/>
    </source>
</evidence>
<comment type="similarity">
    <text evidence="5">Belongs to the herpesviridae UL51 family.</text>
</comment>
<dbReference type="GO" id="GO:0044177">
    <property type="term" value="C:host cell Golgi apparatus"/>
    <property type="evidence" value="ECO:0007669"/>
    <property type="project" value="UniProtKB-SubCell"/>
</dbReference>
<dbReference type="KEGG" id="vg:11467423"/>
<evidence type="ECO:0000256" key="10">
    <source>
        <dbReference type="ARBA" id="ARBA00023139"/>
    </source>
</evidence>
<evidence type="ECO:0000256" key="3">
    <source>
        <dbReference type="ARBA" id="ARBA00004192"/>
    </source>
</evidence>
<dbReference type="InterPro" id="IPR007619">
    <property type="entry name" value="Herpes_U44"/>
</dbReference>
<dbReference type="Pfam" id="PF04533">
    <property type="entry name" value="Herpes_U44"/>
    <property type="match status" value="1"/>
</dbReference>
<dbReference type="OrthoDB" id="19508at10239"/>
<keyword evidence="9" id="KW-0946">Virion</keyword>
<evidence type="ECO:0000256" key="9">
    <source>
        <dbReference type="ARBA" id="ARBA00022844"/>
    </source>
</evidence>
<reference evidence="13" key="1">
    <citation type="submission" date="2011-12" db="EMBL/GenBank/DDBJ databases">
        <title>Comparative genomics of primate cytomegaloviruses.</title>
        <authorList>
            <person name="Davison A.J."/>
            <person name="Holton M."/>
            <person name="Dolan A."/>
            <person name="Dargan D.J."/>
            <person name="Gatherer D."/>
            <person name="Hayward G.S."/>
        </authorList>
    </citation>
    <scope>NUCLEOTIDE SEQUENCE [LARGE SCALE GENOMIC DNA]</scope>
    <source>
        <strain evidence="13">SqSHV</strain>
    </source>
</reference>
<evidence type="ECO:0000256" key="11">
    <source>
        <dbReference type="ARBA" id="ARBA00023200"/>
    </source>
</evidence>
<gene>
    <name evidence="13" type="primary">UL71</name>
</gene>